<dbReference type="RefSeq" id="WP_127060306.1">
    <property type="nucleotide sequence ID" value="NZ_RZHF01000005.1"/>
</dbReference>
<evidence type="ECO:0000256" key="11">
    <source>
        <dbReference type="RuleBase" id="RU003357"/>
    </source>
</evidence>
<gene>
    <name evidence="15" type="ORF">ELY38_04510</name>
</gene>
<evidence type="ECO:0000256" key="6">
    <source>
        <dbReference type="ARBA" id="ARBA00023065"/>
    </source>
</evidence>
<dbReference type="Pfam" id="PF00593">
    <property type="entry name" value="TonB_dep_Rec_b-barrel"/>
    <property type="match status" value="1"/>
</dbReference>
<keyword evidence="7 11" id="KW-0798">TonB box</keyword>
<dbReference type="InterPro" id="IPR037066">
    <property type="entry name" value="Plug_dom_sf"/>
</dbReference>
<dbReference type="AlphaFoldDB" id="A0A433KW12"/>
<reference evidence="15 16" key="1">
    <citation type="submission" date="2018-12" db="EMBL/GenBank/DDBJ databases">
        <title>three novel Halomonas strain isolated from plants.</title>
        <authorList>
            <person name="Sun C."/>
        </authorList>
    </citation>
    <scope>NUCLEOTIDE SEQUENCE [LARGE SCALE GENOMIC DNA]</scope>
    <source>
        <strain evidence="15 16">JCM 18142</strain>
    </source>
</reference>
<dbReference type="CDD" id="cd01347">
    <property type="entry name" value="ligand_gated_channel"/>
    <property type="match status" value="1"/>
</dbReference>
<feature type="domain" description="TonB-dependent receptor plug" evidence="14">
    <location>
        <begin position="44"/>
        <end position="157"/>
    </location>
</feature>
<evidence type="ECO:0000256" key="3">
    <source>
        <dbReference type="ARBA" id="ARBA00022452"/>
    </source>
</evidence>
<evidence type="ECO:0000313" key="16">
    <source>
        <dbReference type="Proteomes" id="UP000287023"/>
    </source>
</evidence>
<keyword evidence="2 10" id="KW-0813">Transport</keyword>
<evidence type="ECO:0000259" key="13">
    <source>
        <dbReference type="Pfam" id="PF00593"/>
    </source>
</evidence>
<keyword evidence="5 12" id="KW-0732">Signal</keyword>
<evidence type="ECO:0000256" key="4">
    <source>
        <dbReference type="ARBA" id="ARBA00022692"/>
    </source>
</evidence>
<dbReference type="InterPro" id="IPR036942">
    <property type="entry name" value="Beta-barrel_TonB_sf"/>
</dbReference>
<comment type="subcellular location">
    <subcellularLocation>
        <location evidence="1 10">Cell outer membrane</location>
        <topology evidence="1 10">Multi-pass membrane protein</topology>
    </subcellularLocation>
</comment>
<evidence type="ECO:0000256" key="8">
    <source>
        <dbReference type="ARBA" id="ARBA00023136"/>
    </source>
</evidence>
<organism evidence="15 16">
    <name type="scientific">Vreelandella nanhaiensis</name>
    <dbReference type="NCBI Taxonomy" id="1258546"/>
    <lineage>
        <taxon>Bacteria</taxon>
        <taxon>Pseudomonadati</taxon>
        <taxon>Pseudomonadota</taxon>
        <taxon>Gammaproteobacteria</taxon>
        <taxon>Oceanospirillales</taxon>
        <taxon>Halomonadaceae</taxon>
        <taxon>Vreelandella</taxon>
    </lineage>
</organism>
<accession>A0A433KW12</accession>
<evidence type="ECO:0000313" key="15">
    <source>
        <dbReference type="EMBL" id="RUR33691.1"/>
    </source>
</evidence>
<keyword evidence="8 10" id="KW-0472">Membrane</keyword>
<dbReference type="GO" id="GO:0009279">
    <property type="term" value="C:cell outer membrane"/>
    <property type="evidence" value="ECO:0007669"/>
    <property type="project" value="UniProtKB-SubCell"/>
</dbReference>
<protein>
    <submittedName>
        <fullName evidence="15">TonB-dependent receptor</fullName>
    </submittedName>
</protein>
<comment type="similarity">
    <text evidence="10 11">Belongs to the TonB-dependent receptor family.</text>
</comment>
<evidence type="ECO:0000256" key="10">
    <source>
        <dbReference type="PROSITE-ProRule" id="PRU01360"/>
    </source>
</evidence>
<dbReference type="PANTHER" id="PTHR30069">
    <property type="entry name" value="TONB-DEPENDENT OUTER MEMBRANE RECEPTOR"/>
    <property type="match status" value="1"/>
</dbReference>
<dbReference type="InterPro" id="IPR000531">
    <property type="entry name" value="Beta-barrel_TonB"/>
</dbReference>
<evidence type="ECO:0000256" key="1">
    <source>
        <dbReference type="ARBA" id="ARBA00004571"/>
    </source>
</evidence>
<keyword evidence="6" id="KW-0406">Ion transport</keyword>
<evidence type="ECO:0000256" key="2">
    <source>
        <dbReference type="ARBA" id="ARBA00022448"/>
    </source>
</evidence>
<dbReference type="Pfam" id="PF07715">
    <property type="entry name" value="Plug"/>
    <property type="match status" value="1"/>
</dbReference>
<dbReference type="InterPro" id="IPR039426">
    <property type="entry name" value="TonB-dep_rcpt-like"/>
</dbReference>
<name>A0A433KW12_9GAMM</name>
<dbReference type="OrthoDB" id="9764669at2"/>
<evidence type="ECO:0000256" key="12">
    <source>
        <dbReference type="SAM" id="SignalP"/>
    </source>
</evidence>
<evidence type="ECO:0000256" key="7">
    <source>
        <dbReference type="ARBA" id="ARBA00023077"/>
    </source>
</evidence>
<feature type="chain" id="PRO_5019035076" evidence="12">
    <location>
        <begin position="25"/>
        <end position="736"/>
    </location>
</feature>
<feature type="domain" description="TonB-dependent receptor-like beta-barrel" evidence="13">
    <location>
        <begin position="289"/>
        <end position="688"/>
    </location>
</feature>
<evidence type="ECO:0000259" key="14">
    <source>
        <dbReference type="Pfam" id="PF07715"/>
    </source>
</evidence>
<dbReference type="EMBL" id="RZHF01000005">
    <property type="protein sequence ID" value="RUR33691.1"/>
    <property type="molecule type" value="Genomic_DNA"/>
</dbReference>
<dbReference type="PROSITE" id="PS52016">
    <property type="entry name" value="TONB_DEPENDENT_REC_3"/>
    <property type="match status" value="1"/>
</dbReference>
<dbReference type="GO" id="GO:0015344">
    <property type="term" value="F:siderophore uptake transmembrane transporter activity"/>
    <property type="evidence" value="ECO:0007669"/>
    <property type="project" value="TreeGrafter"/>
</dbReference>
<dbReference type="Gene3D" id="2.170.130.10">
    <property type="entry name" value="TonB-dependent receptor, plug domain"/>
    <property type="match status" value="1"/>
</dbReference>
<feature type="signal peptide" evidence="12">
    <location>
        <begin position="1"/>
        <end position="24"/>
    </location>
</feature>
<comment type="caution">
    <text evidence="15">The sequence shown here is derived from an EMBL/GenBank/DDBJ whole genome shotgun (WGS) entry which is preliminary data.</text>
</comment>
<dbReference type="Gene3D" id="2.40.170.20">
    <property type="entry name" value="TonB-dependent receptor, beta-barrel domain"/>
    <property type="match status" value="1"/>
</dbReference>
<dbReference type="SUPFAM" id="SSF56935">
    <property type="entry name" value="Porins"/>
    <property type="match status" value="1"/>
</dbReference>
<proteinExistence type="inferred from homology"/>
<keyword evidence="3 10" id="KW-1134">Transmembrane beta strand</keyword>
<keyword evidence="16" id="KW-1185">Reference proteome</keyword>
<evidence type="ECO:0000256" key="9">
    <source>
        <dbReference type="ARBA" id="ARBA00023237"/>
    </source>
</evidence>
<dbReference type="InterPro" id="IPR012910">
    <property type="entry name" value="Plug_dom"/>
</dbReference>
<keyword evidence="4 10" id="KW-0812">Transmembrane</keyword>
<sequence>MSCFTRNALTSAVALGLAAGAANAQENTQLNNMVVTAAGYEQSLNSAPASISVVTREELEQKQFSNIAEAIADVPGVDVRSGTGKTGGYNISIRGMPSAYTLVLIDGRRQNTSGDVTPNGFGETSTSFMPPLSAIERIEVIRGPMSTLYGSDAMGGVINIITRRVGTDWAGSVTVENTFQQDRDAGNDSAINLYASGPLVEDTLGLQLRGRVYDRDSSERMVENSVGRDPRPSEARIYSIGGRLNLTPDDTNELWLDAERSRQVYDNSDCRLGSLDGLNRSDCATPEPGTTFGYEDELRFNRDQIAVGHTGRYAAGTLESSITHNFTESLGRTLPAGNAPDYGYIAQGGEPRLLENRDIVVDSKFVAPLDDHMVTVGGQYIDAELKDGSAGNEKFSQTSWAMFLEDEWFLRNDLALTLGGRYEHHDAFGGHFSPRGYLVWETTDNWTLKGGISQGYKTPTLNQLHDGINGFTNQGQSISLGSPNLKPEKSTNYELGAIYDNLDGFSVGATAFFTQFRDRIANGDDLPNCQFIDSNGNQPFANAANCLSVGNFTEQDSFGQSVNVDRAETRGVELTSSYQIAPAWAISGGYTYTDTEITSGNNEGQALTNAPKHKLTADLNWAINDRWTAALEGEYYSSRERFSSGVTGSSAALVDQLGNNLKGYTLFNLRSSYQVADNVRLAGTIYNLFDKDFSAYDTYQYDGDTYVAYRYTETYRSTDGVALDGRSFWVSATYDF</sequence>
<dbReference type="GO" id="GO:0044718">
    <property type="term" value="P:siderophore transmembrane transport"/>
    <property type="evidence" value="ECO:0007669"/>
    <property type="project" value="TreeGrafter"/>
</dbReference>
<keyword evidence="15" id="KW-0675">Receptor</keyword>
<dbReference type="Proteomes" id="UP000287023">
    <property type="component" value="Unassembled WGS sequence"/>
</dbReference>
<evidence type="ECO:0000256" key="5">
    <source>
        <dbReference type="ARBA" id="ARBA00022729"/>
    </source>
</evidence>
<keyword evidence="9 10" id="KW-0998">Cell outer membrane</keyword>
<dbReference type="PANTHER" id="PTHR30069:SF53">
    <property type="entry name" value="COLICIN I RECEPTOR-RELATED"/>
    <property type="match status" value="1"/>
</dbReference>